<organism evidence="1 2">
    <name type="scientific">Microbaculum marinisediminis</name>
    <dbReference type="NCBI Taxonomy" id="2931392"/>
    <lineage>
        <taxon>Bacteria</taxon>
        <taxon>Pseudomonadati</taxon>
        <taxon>Pseudomonadota</taxon>
        <taxon>Alphaproteobacteria</taxon>
        <taxon>Hyphomicrobiales</taxon>
        <taxon>Tepidamorphaceae</taxon>
        <taxon>Microbaculum</taxon>
    </lineage>
</organism>
<gene>
    <name evidence="1" type="ORF">MUB46_05020</name>
</gene>
<accession>A0AAW5QW34</accession>
<dbReference type="NCBIfam" id="TIGR02215">
    <property type="entry name" value="phage_chp_gp8"/>
    <property type="match status" value="1"/>
</dbReference>
<dbReference type="NCBIfam" id="TIGR01560">
    <property type="entry name" value="put_DNA_pack"/>
    <property type="match status" value="2"/>
</dbReference>
<dbReference type="EMBL" id="JALIDZ010000002">
    <property type="protein sequence ID" value="MCT8971217.1"/>
    <property type="molecule type" value="Genomic_DNA"/>
</dbReference>
<dbReference type="InterPro" id="IPR021146">
    <property type="entry name" value="Phage_gp6-like_head-tail"/>
</dbReference>
<evidence type="ECO:0000313" key="1">
    <source>
        <dbReference type="EMBL" id="MCT8971217.1"/>
    </source>
</evidence>
<dbReference type="Proteomes" id="UP001320898">
    <property type="component" value="Unassembled WGS sequence"/>
</dbReference>
<comment type="caution">
    <text evidence="1">The sequence shown here is derived from an EMBL/GenBank/DDBJ whole genome shotgun (WGS) entry which is preliminary data.</text>
</comment>
<dbReference type="RefSeq" id="WP_261614787.1">
    <property type="nucleotide sequence ID" value="NZ_JALIDZ010000002.1"/>
</dbReference>
<name>A0AAW5QW34_9HYPH</name>
<reference evidence="1 2" key="1">
    <citation type="submission" date="2022-04" db="EMBL/GenBank/DDBJ databases">
        <authorList>
            <person name="Ye Y.-Q."/>
            <person name="Du Z.-J."/>
        </authorList>
    </citation>
    <scope>NUCLEOTIDE SEQUENCE [LARGE SCALE GENOMIC DNA]</scope>
    <source>
        <strain evidence="1 2">A6E488</strain>
    </source>
</reference>
<dbReference type="Pfam" id="PF05135">
    <property type="entry name" value="Phage_connect_1"/>
    <property type="match status" value="1"/>
</dbReference>
<dbReference type="AlphaFoldDB" id="A0AAW5QW34"/>
<dbReference type="CDD" id="cd08054">
    <property type="entry name" value="gp6"/>
    <property type="match status" value="1"/>
</dbReference>
<dbReference type="InterPro" id="IPR006450">
    <property type="entry name" value="Phage_HK97_gp6-like"/>
</dbReference>
<keyword evidence="2" id="KW-1185">Reference proteome</keyword>
<evidence type="ECO:0000313" key="2">
    <source>
        <dbReference type="Proteomes" id="UP001320898"/>
    </source>
</evidence>
<proteinExistence type="predicted"/>
<dbReference type="InterPro" id="IPR011738">
    <property type="entry name" value="Phage_CHP"/>
</dbReference>
<dbReference type="Gene3D" id="1.10.3230.30">
    <property type="entry name" value="Phage gp6-like head-tail connector protein"/>
    <property type="match status" value="1"/>
</dbReference>
<protein>
    <submittedName>
        <fullName evidence="1">Head-tail connector protein</fullName>
    </submittedName>
</protein>
<sequence length="188" mass="19810">MTLILVTPPAAEPLSLADAKAFLKVEHDDEDALIGTLIAAARLHVEAAIRRVLVTQAWRLVLDGWPPGRTVEIPLSPVAAITAVTVYDRDGAPAVLDPSAYVADVSSFLARLMVRDTVAPGAAFNGVEIDFTAGYGDPADVPAPLVQAIRQLVAHWYETREPVAFGGPVAQVPGTVAALIAPYRAVSL</sequence>